<keyword evidence="2" id="KW-1185">Reference proteome</keyword>
<protein>
    <submittedName>
        <fullName evidence="1">Uncharacterized protein</fullName>
    </submittedName>
</protein>
<proteinExistence type="predicted"/>
<name>A0A328THC9_9GAMM</name>
<evidence type="ECO:0000313" key="1">
    <source>
        <dbReference type="EMBL" id="RAP67454.1"/>
    </source>
</evidence>
<sequence length="40" mass="4530">MPGDLMLGGMGTFLIGLHEHLLYRRFQAAVRVGDDRLYPL</sequence>
<accession>A0A328THC9</accession>
<dbReference type="Proteomes" id="UP000244334">
    <property type="component" value="Unassembled WGS sequence"/>
</dbReference>
<gene>
    <name evidence="1" type="ORF">ACZ87_03955</name>
</gene>
<comment type="caution">
    <text evidence="1">The sequence shown here is derived from an EMBL/GenBank/DDBJ whole genome shotgun (WGS) entry which is preliminary data.</text>
</comment>
<dbReference type="AlphaFoldDB" id="A0A328THC9"/>
<evidence type="ECO:0000313" key="2">
    <source>
        <dbReference type="Proteomes" id="UP000244334"/>
    </source>
</evidence>
<dbReference type="EMBL" id="LJAM02000910">
    <property type="protein sequence ID" value="RAP67454.1"/>
    <property type="molecule type" value="Genomic_DNA"/>
</dbReference>
<reference evidence="1" key="1">
    <citation type="submission" date="2018-04" db="EMBL/GenBank/DDBJ databases">
        <title>Genomes of the Obligate Erwinia dacicola and Facultative Enterobacter sp. OLF Endosymbionts of the Olive Fruit fly, Bactrocera oleae.</title>
        <authorList>
            <person name="Estes A.M."/>
            <person name="Hearn D.J."/>
            <person name="Agarwal S."/>
            <person name="Pierson E.A."/>
            <person name="Dunning-Hotopp J.C."/>
        </authorList>
    </citation>
    <scope>NUCLEOTIDE SEQUENCE [LARGE SCALE GENOMIC DNA]</scope>
    <source>
        <strain evidence="1">Oroville</strain>
    </source>
</reference>
<organism evidence="1 2">
    <name type="scientific">Candidatus Erwinia dacicola</name>
    <dbReference type="NCBI Taxonomy" id="252393"/>
    <lineage>
        <taxon>Bacteria</taxon>
        <taxon>Pseudomonadati</taxon>
        <taxon>Pseudomonadota</taxon>
        <taxon>Gammaproteobacteria</taxon>
        <taxon>Enterobacterales</taxon>
        <taxon>Erwiniaceae</taxon>
        <taxon>Erwinia</taxon>
    </lineage>
</organism>